<dbReference type="RefSeq" id="WP_090321896.1">
    <property type="nucleotide sequence ID" value="NZ_FNOE01000033.1"/>
</dbReference>
<comment type="similarity">
    <text evidence="1 2">Belongs to the universal stress protein A family.</text>
</comment>
<protein>
    <recommendedName>
        <fullName evidence="2">Universal stress protein</fullName>
    </recommendedName>
</protein>
<evidence type="ECO:0000259" key="3">
    <source>
        <dbReference type="Pfam" id="PF00582"/>
    </source>
</evidence>
<sequence>MYQRILVPVDGSATSGRALAEVIKFAQQHKAHVEVVHVLEEIGYFDEENYLNYAEMVDSLRRSGEKILAEAQMKLKQAGVPVETKLLETNGERVAHVITAEAKNTQADLIIVGTHGRSGFSRMLLGSVAEGILRTADIPILLIRGG</sequence>
<dbReference type="PIRSF" id="PIRSF006276">
    <property type="entry name" value="UspA"/>
    <property type="match status" value="1"/>
</dbReference>
<dbReference type="CDD" id="cd00293">
    <property type="entry name" value="USP-like"/>
    <property type="match status" value="1"/>
</dbReference>
<dbReference type="GO" id="GO:0005737">
    <property type="term" value="C:cytoplasm"/>
    <property type="evidence" value="ECO:0007669"/>
    <property type="project" value="UniProtKB-SubCell"/>
</dbReference>
<reference evidence="5" key="1">
    <citation type="submission" date="2016-10" db="EMBL/GenBank/DDBJ databases">
        <authorList>
            <person name="Varghese N."/>
            <person name="Submissions S."/>
        </authorList>
    </citation>
    <scope>NUCLEOTIDE SEQUENCE [LARGE SCALE GENOMIC DNA]</scope>
    <source>
        <strain evidence="5">Nm76</strain>
    </source>
</reference>
<dbReference type="PRINTS" id="PR01438">
    <property type="entry name" value="UNVRSLSTRESS"/>
</dbReference>
<dbReference type="Pfam" id="PF00582">
    <property type="entry name" value="Usp"/>
    <property type="match status" value="1"/>
</dbReference>
<dbReference type="InterPro" id="IPR006016">
    <property type="entry name" value="UspA"/>
</dbReference>
<name>A0A1H8U3T2_9PROT</name>
<dbReference type="PANTHER" id="PTHR46268:SF15">
    <property type="entry name" value="UNIVERSAL STRESS PROTEIN HP_0031"/>
    <property type="match status" value="1"/>
</dbReference>
<dbReference type="OrthoDB" id="5295044at2"/>
<evidence type="ECO:0000256" key="1">
    <source>
        <dbReference type="ARBA" id="ARBA00008791"/>
    </source>
</evidence>
<dbReference type="Gene3D" id="3.40.50.620">
    <property type="entry name" value="HUPs"/>
    <property type="match status" value="1"/>
</dbReference>
<dbReference type="InterPro" id="IPR006015">
    <property type="entry name" value="Universal_stress_UspA"/>
</dbReference>
<dbReference type="InterPro" id="IPR014729">
    <property type="entry name" value="Rossmann-like_a/b/a_fold"/>
</dbReference>
<evidence type="ECO:0000313" key="4">
    <source>
        <dbReference type="EMBL" id="SEO97503.1"/>
    </source>
</evidence>
<feature type="domain" description="UspA" evidence="3">
    <location>
        <begin position="1"/>
        <end position="144"/>
    </location>
</feature>
<dbReference type="SUPFAM" id="SSF52402">
    <property type="entry name" value="Adenine nucleotide alpha hydrolases-like"/>
    <property type="match status" value="1"/>
</dbReference>
<evidence type="ECO:0000256" key="2">
    <source>
        <dbReference type="PIRNR" id="PIRNR006276"/>
    </source>
</evidence>
<keyword evidence="2" id="KW-0963">Cytoplasm</keyword>
<dbReference type="STRING" id="42354.SAMN05216333_13017"/>
<proteinExistence type="inferred from homology"/>
<dbReference type="Proteomes" id="UP000198814">
    <property type="component" value="Unassembled WGS sequence"/>
</dbReference>
<keyword evidence="5" id="KW-1185">Reference proteome</keyword>
<dbReference type="AlphaFoldDB" id="A0A1H8U3T2"/>
<gene>
    <name evidence="4" type="ORF">SAMN05216333_13017</name>
</gene>
<accession>A0A1H8U3T2</accession>
<organism evidence="4 5">
    <name type="scientific">Nitrosomonas oligotropha</name>
    <dbReference type="NCBI Taxonomy" id="42354"/>
    <lineage>
        <taxon>Bacteria</taxon>
        <taxon>Pseudomonadati</taxon>
        <taxon>Pseudomonadota</taxon>
        <taxon>Betaproteobacteria</taxon>
        <taxon>Nitrosomonadales</taxon>
        <taxon>Nitrosomonadaceae</taxon>
        <taxon>Nitrosomonas</taxon>
    </lineage>
</organism>
<dbReference type="EMBL" id="FODO01000030">
    <property type="protein sequence ID" value="SEO97503.1"/>
    <property type="molecule type" value="Genomic_DNA"/>
</dbReference>
<dbReference type="PANTHER" id="PTHR46268">
    <property type="entry name" value="STRESS RESPONSE PROTEIN NHAX"/>
    <property type="match status" value="1"/>
</dbReference>
<evidence type="ECO:0000313" key="5">
    <source>
        <dbReference type="Proteomes" id="UP000198814"/>
    </source>
</evidence>
<comment type="subcellular location">
    <subcellularLocation>
        <location evidence="2">Cytoplasm</location>
    </subcellularLocation>
</comment>